<reference evidence="2 3" key="1">
    <citation type="submission" date="2014-04" db="EMBL/GenBank/DDBJ databases">
        <title>Draft genome sequence of Photobacterium halotolerans S2753: a solonamide, ngercheumicin and holomycin producer.</title>
        <authorList>
            <person name="Machado H.R."/>
            <person name="Gram L."/>
        </authorList>
    </citation>
    <scope>NUCLEOTIDE SEQUENCE [LARGE SCALE GENOMIC DNA]</scope>
    <source>
        <strain evidence="2 3">S2753</strain>
    </source>
</reference>
<dbReference type="HAMAP" id="MF_00762">
    <property type="entry name" value="UPF0304"/>
    <property type="match status" value="1"/>
</dbReference>
<proteinExistence type="inferred from homology"/>
<dbReference type="InterPro" id="IPR023145">
    <property type="entry name" value="YfbU_helix-hairpin_sf"/>
</dbReference>
<organism evidence="2 3">
    <name type="scientific">Photobacterium galatheae</name>
    <dbReference type="NCBI Taxonomy" id="1654360"/>
    <lineage>
        <taxon>Bacteria</taxon>
        <taxon>Pseudomonadati</taxon>
        <taxon>Pseudomonadota</taxon>
        <taxon>Gammaproteobacteria</taxon>
        <taxon>Vibrionales</taxon>
        <taxon>Vibrionaceae</taxon>
        <taxon>Photobacterium</taxon>
    </lineage>
</organism>
<dbReference type="Gene3D" id="1.10.3190.10">
    <property type="entry name" value="yfbu gene product, domain 2"/>
    <property type="match status" value="1"/>
</dbReference>
<dbReference type="Gene3D" id="1.10.287.680">
    <property type="entry name" value="Helix hairpin bin"/>
    <property type="match status" value="1"/>
</dbReference>
<sequence>MEMTNAQRLILSNQYRLMAQLDAANAAKYARLQTIVERGYGLQLRELDKDFGAIDETECKEIIEVMEMHHAMQESCKQLSEENQSQVDCRRLTFLGFDAISEPQQMHYVRFLAEVEKLYPHFLPSEHHFNSHVPMQSKYRRMLTVWQKCPRQYHLSASEIQQILNA</sequence>
<dbReference type="PIRSF" id="PIRSF006272">
    <property type="entry name" value="UCP006272"/>
    <property type="match status" value="1"/>
</dbReference>
<accession>A0A066RYU7</accession>
<comment type="similarity">
    <text evidence="1">Belongs to the UPF0304 family.</text>
</comment>
<evidence type="ECO:0000256" key="1">
    <source>
        <dbReference type="HAMAP-Rule" id="MF_00762"/>
    </source>
</evidence>
<gene>
    <name evidence="2" type="ORF">EA58_05555</name>
</gene>
<dbReference type="InterPro" id="IPR023146">
    <property type="entry name" value="YfbU_alpha-helical_sf"/>
</dbReference>
<dbReference type="Proteomes" id="UP000027192">
    <property type="component" value="Unassembled WGS sequence"/>
</dbReference>
<dbReference type="Pfam" id="PF03887">
    <property type="entry name" value="YfbU"/>
    <property type="match status" value="1"/>
</dbReference>
<dbReference type="SUPFAM" id="SSF116960">
    <property type="entry name" value="YfbU-like"/>
    <property type="match status" value="1"/>
</dbReference>
<dbReference type="AlphaFoldDB" id="A0A066RYU7"/>
<dbReference type="EMBL" id="JMIB01000007">
    <property type="protein sequence ID" value="KDM92563.1"/>
    <property type="molecule type" value="Genomic_DNA"/>
</dbReference>
<evidence type="ECO:0000313" key="3">
    <source>
        <dbReference type="Proteomes" id="UP000027192"/>
    </source>
</evidence>
<dbReference type="OrthoDB" id="5589463at2"/>
<dbReference type="InterPro" id="IPR005587">
    <property type="entry name" value="UPF0304_YfbU"/>
</dbReference>
<dbReference type="NCBIfam" id="NF003936">
    <property type="entry name" value="PRK05445.1"/>
    <property type="match status" value="1"/>
</dbReference>
<dbReference type="RefSeq" id="WP_036749922.1">
    <property type="nucleotide sequence ID" value="NZ_JAGSGC010000001.1"/>
</dbReference>
<name>A0A066RYU7_9GAMM</name>
<evidence type="ECO:0000313" key="2">
    <source>
        <dbReference type="EMBL" id="KDM92563.1"/>
    </source>
</evidence>
<dbReference type="STRING" id="1654360.EA58_05555"/>
<comment type="caution">
    <text evidence="2">The sequence shown here is derived from an EMBL/GenBank/DDBJ whole genome shotgun (WGS) entry which is preliminary data.</text>
</comment>
<protein>
    <recommendedName>
        <fullName evidence="1">UPF0304 protein EA58_05555</fullName>
    </recommendedName>
</protein>
<keyword evidence="3" id="KW-1185">Reference proteome</keyword>